<name>A0A0E0AG34_9ORYZ</name>
<evidence type="ECO:0000313" key="3">
    <source>
        <dbReference type="Proteomes" id="UP000026961"/>
    </source>
</evidence>
<dbReference type="AlphaFoldDB" id="A0A0E0AG34"/>
<dbReference type="EnsemblPlants" id="OGLUM07G03440.2">
    <property type="protein sequence ID" value="OGLUM07G03440.2"/>
    <property type="gene ID" value="OGLUM07G03440"/>
</dbReference>
<evidence type="ECO:0000313" key="2">
    <source>
        <dbReference type="EnsemblPlants" id="OGLUM07G03440.2"/>
    </source>
</evidence>
<dbReference type="HOGENOM" id="CLU_2675120_0_0_1"/>
<keyword evidence="3" id="KW-1185">Reference proteome</keyword>
<accession>A0A0E0AG34</accession>
<proteinExistence type="predicted"/>
<protein>
    <submittedName>
        <fullName evidence="2">Uncharacterized protein</fullName>
    </submittedName>
</protein>
<dbReference type="Proteomes" id="UP000026961">
    <property type="component" value="Chromosome 7"/>
</dbReference>
<organism evidence="2">
    <name type="scientific">Oryza glumipatula</name>
    <dbReference type="NCBI Taxonomy" id="40148"/>
    <lineage>
        <taxon>Eukaryota</taxon>
        <taxon>Viridiplantae</taxon>
        <taxon>Streptophyta</taxon>
        <taxon>Embryophyta</taxon>
        <taxon>Tracheophyta</taxon>
        <taxon>Spermatophyta</taxon>
        <taxon>Magnoliopsida</taxon>
        <taxon>Liliopsida</taxon>
        <taxon>Poales</taxon>
        <taxon>Poaceae</taxon>
        <taxon>BOP clade</taxon>
        <taxon>Oryzoideae</taxon>
        <taxon>Oryzeae</taxon>
        <taxon>Oryzinae</taxon>
        <taxon>Oryza</taxon>
    </lineage>
</organism>
<dbReference type="Gramene" id="OGLUM07G03440.2">
    <property type="protein sequence ID" value="OGLUM07G03440.2"/>
    <property type="gene ID" value="OGLUM07G03440"/>
</dbReference>
<reference evidence="2" key="1">
    <citation type="submission" date="2015-04" db="UniProtKB">
        <authorList>
            <consortium name="EnsemblPlants"/>
        </authorList>
    </citation>
    <scope>IDENTIFICATION</scope>
</reference>
<evidence type="ECO:0000256" key="1">
    <source>
        <dbReference type="SAM" id="MobiDB-lite"/>
    </source>
</evidence>
<sequence>MVQMCSPSVFFCWPTSPTLHTIKPNPHSLAQFPPHLPTLHPHHHSRSPPESERSLLPAPPETATAAPAPHLPDPA</sequence>
<feature type="region of interest" description="Disordered" evidence="1">
    <location>
        <begin position="25"/>
        <end position="75"/>
    </location>
</feature>
<reference evidence="2" key="2">
    <citation type="submission" date="2018-05" db="EMBL/GenBank/DDBJ databases">
        <title>OgluRS3 (Oryza glumaepatula Reference Sequence Version 3).</title>
        <authorList>
            <person name="Zhang J."/>
            <person name="Kudrna D."/>
            <person name="Lee S."/>
            <person name="Talag J."/>
            <person name="Welchert J."/>
            <person name="Wing R.A."/>
        </authorList>
    </citation>
    <scope>NUCLEOTIDE SEQUENCE [LARGE SCALE GENOMIC DNA]</scope>
</reference>